<feature type="region of interest" description="Disordered" evidence="8">
    <location>
        <begin position="1"/>
        <end position="67"/>
    </location>
</feature>
<proteinExistence type="inferred from homology"/>
<feature type="compositionally biased region" description="Basic and acidic residues" evidence="8">
    <location>
        <begin position="154"/>
        <end position="169"/>
    </location>
</feature>
<dbReference type="SMART" id="SM00033">
    <property type="entry name" value="CH"/>
    <property type="match status" value="2"/>
</dbReference>
<feature type="compositionally biased region" description="Polar residues" evidence="8">
    <location>
        <begin position="54"/>
        <end position="67"/>
    </location>
</feature>
<evidence type="ECO:0000256" key="8">
    <source>
        <dbReference type="SAM" id="MobiDB-lite"/>
    </source>
</evidence>
<dbReference type="SUPFAM" id="SSF47576">
    <property type="entry name" value="Calponin-homology domain, CH-domain"/>
    <property type="match status" value="1"/>
</dbReference>
<gene>
    <name evidence="11" type="primary">LOC107216685</name>
</gene>
<feature type="compositionally biased region" description="Polar residues" evidence="8">
    <location>
        <begin position="96"/>
        <end position="106"/>
    </location>
</feature>
<name>A0ABM3FF65_NEOLC</name>
<dbReference type="PANTHER" id="PTHR12114:SF4">
    <property type="entry name" value="GH23568P"/>
    <property type="match status" value="1"/>
</dbReference>
<protein>
    <submittedName>
        <fullName evidence="11">Beta-parvin isoform X1</fullName>
    </submittedName>
</protein>
<keyword evidence="7" id="KW-0206">Cytoskeleton</keyword>
<keyword evidence="10" id="KW-1185">Reference proteome</keyword>
<evidence type="ECO:0000313" key="11">
    <source>
        <dbReference type="RefSeq" id="XP_046586652.1"/>
    </source>
</evidence>
<keyword evidence="3" id="KW-0963">Cytoplasm</keyword>
<evidence type="ECO:0000256" key="4">
    <source>
        <dbReference type="ARBA" id="ARBA00022737"/>
    </source>
</evidence>
<keyword evidence="6" id="KW-0009">Actin-binding</keyword>
<evidence type="ECO:0000256" key="2">
    <source>
        <dbReference type="ARBA" id="ARBA00005666"/>
    </source>
</evidence>
<feature type="compositionally biased region" description="Basic and acidic residues" evidence="8">
    <location>
        <begin position="36"/>
        <end position="49"/>
    </location>
</feature>
<keyword evidence="4" id="KW-0677">Repeat</keyword>
<feature type="region of interest" description="Disordered" evidence="8">
    <location>
        <begin position="90"/>
        <end position="252"/>
    </location>
</feature>
<feature type="domain" description="Calponin-homology (CH)" evidence="9">
    <location>
        <begin position="489"/>
        <end position="596"/>
    </location>
</feature>
<evidence type="ECO:0000259" key="9">
    <source>
        <dbReference type="PROSITE" id="PS50021"/>
    </source>
</evidence>
<dbReference type="InterPro" id="IPR036872">
    <property type="entry name" value="CH_dom_sf"/>
</dbReference>
<dbReference type="CDD" id="cd21306">
    <property type="entry name" value="CH_PARVA_B_rpt2"/>
    <property type="match status" value="1"/>
</dbReference>
<evidence type="ECO:0000256" key="5">
    <source>
        <dbReference type="ARBA" id="ARBA00022889"/>
    </source>
</evidence>
<feature type="compositionally biased region" description="Basic and acidic residues" evidence="8">
    <location>
        <begin position="1"/>
        <end position="17"/>
    </location>
</feature>
<dbReference type="Pfam" id="PF00307">
    <property type="entry name" value="CH"/>
    <property type="match status" value="2"/>
</dbReference>
<dbReference type="GeneID" id="107216685"/>
<dbReference type="RefSeq" id="XP_046586652.1">
    <property type="nucleotide sequence ID" value="XM_046730696.1"/>
</dbReference>
<keyword evidence="5" id="KW-0130">Cell adhesion</keyword>
<dbReference type="InterPro" id="IPR028433">
    <property type="entry name" value="Parvin"/>
</dbReference>
<sequence>MEDEIQRPIVRDLRRQSSMETPLEACIPSDSDSGDEDKQSTPANKDKPQELTPGKNTASKPSSINNLRNQYENIGLIKVMPANKADPKIAVPETVATPNKSKQKPTVPTKKNEVPKVKSKEKKLAPPPNPRKESLQKPASTAGGAISASLIAELKGRCEESDQVEESRTKSKQPSVNPVATVDSTTTINQDVSESARIETQASVAKKEDEESCSSGNKTDAAAPVSTIKAFPVMASPRPKSPRPVPVSAKKDEKEESFWEKIGTLGRKKRIKEVQEVQEEGKHAIDSPGLAANPDMPPEEYTLDENEERSMTDPRSLEDSKLQELIYVLIEWINDELADQRIIVKDIAEDLYDGQVLQKLLERLTGEKLDVPEVTQSEEGQKQKLAVVLSAANRVLNRYPPYKWSVDSVHSKNIVSILHLLVGLARQFRAPVRLPERVAIQVVVVRKKDGQLIHRTVREEITSTYEDLGMRCERDAFDTLFDHAPEKLAVVKKSLVTFVNKHLSKVHLEVTELDTQFHDGVFLTLLLGLLEGFFVPLGSFHLTPKTHDQKVHNVSFAFDLMQEIGLPKPKARPEDIVNLDLKSTLRVLYNLFTKYKGMN</sequence>
<comment type="similarity">
    <text evidence="2">Belongs to the parvin family.</text>
</comment>
<feature type="domain" description="Calponin-homology (CH)" evidence="9">
    <location>
        <begin position="323"/>
        <end position="429"/>
    </location>
</feature>
<dbReference type="Gene3D" id="1.10.418.10">
    <property type="entry name" value="Calponin-like domain"/>
    <property type="match status" value="2"/>
</dbReference>
<feature type="compositionally biased region" description="Polar residues" evidence="8">
    <location>
        <begin position="172"/>
        <end position="203"/>
    </location>
</feature>
<feature type="compositionally biased region" description="Basic and acidic residues" evidence="8">
    <location>
        <begin position="110"/>
        <end position="135"/>
    </location>
</feature>
<dbReference type="PANTHER" id="PTHR12114">
    <property type="entry name" value="PARVIN"/>
    <property type="match status" value="1"/>
</dbReference>
<organism evidence="10 11">
    <name type="scientific">Neodiprion lecontei</name>
    <name type="common">Redheaded pine sawfly</name>
    <dbReference type="NCBI Taxonomy" id="441921"/>
    <lineage>
        <taxon>Eukaryota</taxon>
        <taxon>Metazoa</taxon>
        <taxon>Ecdysozoa</taxon>
        <taxon>Arthropoda</taxon>
        <taxon>Hexapoda</taxon>
        <taxon>Insecta</taxon>
        <taxon>Pterygota</taxon>
        <taxon>Neoptera</taxon>
        <taxon>Endopterygota</taxon>
        <taxon>Hymenoptera</taxon>
        <taxon>Tenthredinoidea</taxon>
        <taxon>Diprionidae</taxon>
        <taxon>Diprioninae</taxon>
        <taxon>Neodiprion</taxon>
    </lineage>
</organism>
<reference evidence="11" key="1">
    <citation type="submission" date="2025-08" db="UniProtKB">
        <authorList>
            <consortium name="RefSeq"/>
        </authorList>
    </citation>
    <scope>IDENTIFICATION</scope>
    <source>
        <tissue evidence="11">Thorax and Abdomen</tissue>
    </source>
</reference>
<dbReference type="CDD" id="cd21304">
    <property type="entry name" value="CH_PARVA_B_rpt1"/>
    <property type="match status" value="1"/>
</dbReference>
<dbReference type="Proteomes" id="UP000829291">
    <property type="component" value="Chromosome 2"/>
</dbReference>
<feature type="compositionally biased region" description="Acidic residues" evidence="8">
    <location>
        <begin position="297"/>
        <end position="307"/>
    </location>
</feature>
<evidence type="ECO:0000256" key="1">
    <source>
        <dbReference type="ARBA" id="ARBA00004245"/>
    </source>
</evidence>
<evidence type="ECO:0000256" key="7">
    <source>
        <dbReference type="ARBA" id="ARBA00023212"/>
    </source>
</evidence>
<evidence type="ECO:0000313" key="10">
    <source>
        <dbReference type="Proteomes" id="UP000829291"/>
    </source>
</evidence>
<evidence type="ECO:0000256" key="3">
    <source>
        <dbReference type="ARBA" id="ARBA00022490"/>
    </source>
</evidence>
<evidence type="ECO:0000256" key="6">
    <source>
        <dbReference type="ARBA" id="ARBA00023203"/>
    </source>
</evidence>
<accession>A0ABM3FF65</accession>
<dbReference type="PROSITE" id="PS50021">
    <property type="entry name" value="CH"/>
    <property type="match status" value="2"/>
</dbReference>
<feature type="region of interest" description="Disordered" evidence="8">
    <location>
        <begin position="279"/>
        <end position="316"/>
    </location>
</feature>
<dbReference type="InterPro" id="IPR001715">
    <property type="entry name" value="CH_dom"/>
</dbReference>
<comment type="subcellular location">
    <subcellularLocation>
        <location evidence="1">Cytoplasm</location>
        <location evidence="1">Cytoskeleton</location>
    </subcellularLocation>
</comment>